<dbReference type="OrthoDB" id="6617140at2759"/>
<organism evidence="2 3">
    <name type="scientific">Liparis tanakae</name>
    <name type="common">Tanaka's snailfish</name>
    <dbReference type="NCBI Taxonomy" id="230148"/>
    <lineage>
        <taxon>Eukaryota</taxon>
        <taxon>Metazoa</taxon>
        <taxon>Chordata</taxon>
        <taxon>Craniata</taxon>
        <taxon>Vertebrata</taxon>
        <taxon>Euteleostomi</taxon>
        <taxon>Actinopterygii</taxon>
        <taxon>Neopterygii</taxon>
        <taxon>Teleostei</taxon>
        <taxon>Neoteleostei</taxon>
        <taxon>Acanthomorphata</taxon>
        <taxon>Eupercaria</taxon>
        <taxon>Perciformes</taxon>
        <taxon>Cottioidei</taxon>
        <taxon>Cottales</taxon>
        <taxon>Liparidae</taxon>
        <taxon>Liparis</taxon>
    </lineage>
</organism>
<evidence type="ECO:0000313" key="3">
    <source>
        <dbReference type="Proteomes" id="UP000314294"/>
    </source>
</evidence>
<accession>A0A4Z2F2E5</accession>
<feature type="compositionally biased region" description="Polar residues" evidence="1">
    <location>
        <begin position="1"/>
        <end position="10"/>
    </location>
</feature>
<dbReference type="EMBL" id="SRLO01001792">
    <property type="protein sequence ID" value="TNN35309.1"/>
    <property type="molecule type" value="Genomic_DNA"/>
</dbReference>
<reference evidence="2 3" key="1">
    <citation type="submission" date="2019-03" db="EMBL/GenBank/DDBJ databases">
        <title>First draft genome of Liparis tanakae, snailfish: a comprehensive survey of snailfish specific genes.</title>
        <authorList>
            <person name="Kim W."/>
            <person name="Song I."/>
            <person name="Jeong J.-H."/>
            <person name="Kim D."/>
            <person name="Kim S."/>
            <person name="Ryu S."/>
            <person name="Song J.Y."/>
            <person name="Lee S.K."/>
        </authorList>
    </citation>
    <scope>NUCLEOTIDE SEQUENCE [LARGE SCALE GENOMIC DNA]</scope>
    <source>
        <tissue evidence="2">Muscle</tissue>
    </source>
</reference>
<protein>
    <submittedName>
        <fullName evidence="2">Uncharacterized protein</fullName>
    </submittedName>
</protein>
<dbReference type="Proteomes" id="UP000314294">
    <property type="component" value="Unassembled WGS sequence"/>
</dbReference>
<feature type="region of interest" description="Disordered" evidence="1">
    <location>
        <begin position="1"/>
        <end position="21"/>
    </location>
</feature>
<keyword evidence="3" id="KW-1185">Reference proteome</keyword>
<proteinExistence type="predicted"/>
<gene>
    <name evidence="2" type="ORF">EYF80_054527</name>
</gene>
<evidence type="ECO:0000313" key="2">
    <source>
        <dbReference type="EMBL" id="TNN35309.1"/>
    </source>
</evidence>
<comment type="caution">
    <text evidence="2">The sequence shown here is derived from an EMBL/GenBank/DDBJ whole genome shotgun (WGS) entry which is preliminary data.</text>
</comment>
<sequence length="61" mass="6823">MVVEQRSGSEQPRKRRAMKEDELGRIAAEGLHVYLQKDSVDLAQATVFKDAVQDTKIHANG</sequence>
<name>A0A4Z2F2E5_9TELE</name>
<evidence type="ECO:0000256" key="1">
    <source>
        <dbReference type="SAM" id="MobiDB-lite"/>
    </source>
</evidence>
<dbReference type="AlphaFoldDB" id="A0A4Z2F2E5"/>